<evidence type="ECO:0000313" key="1">
    <source>
        <dbReference type="EMBL" id="OGG72349.1"/>
    </source>
</evidence>
<reference evidence="1 2" key="1">
    <citation type="journal article" date="2016" name="Nat. Commun.">
        <title>Thousands of microbial genomes shed light on interconnected biogeochemical processes in an aquifer system.</title>
        <authorList>
            <person name="Anantharaman K."/>
            <person name="Brown C.T."/>
            <person name="Hug L.A."/>
            <person name="Sharon I."/>
            <person name="Castelle C.J."/>
            <person name="Probst A.J."/>
            <person name="Thomas B.C."/>
            <person name="Singh A."/>
            <person name="Wilkins M.J."/>
            <person name="Karaoz U."/>
            <person name="Brodie E.L."/>
            <person name="Williams K.H."/>
            <person name="Hubbard S.S."/>
            <person name="Banfield J.F."/>
        </authorList>
    </citation>
    <scope>NUCLEOTIDE SEQUENCE [LARGE SCALE GENOMIC DNA]</scope>
</reference>
<accession>A0A1F6EFB9</accession>
<comment type="caution">
    <text evidence="1">The sequence shown here is derived from an EMBL/GenBank/DDBJ whole genome shotgun (WGS) entry which is preliminary data.</text>
</comment>
<dbReference type="AlphaFoldDB" id="A0A1F6EFB9"/>
<dbReference type="Proteomes" id="UP000178392">
    <property type="component" value="Unassembled WGS sequence"/>
</dbReference>
<protein>
    <submittedName>
        <fullName evidence="1">Uncharacterized protein</fullName>
    </submittedName>
</protein>
<gene>
    <name evidence="1" type="ORF">A3E65_02350</name>
</gene>
<name>A0A1F6EFB9_9BACT</name>
<organism evidence="1 2">
    <name type="scientific">Candidatus Kaiserbacteria bacterium RIFCSPHIGHO2_12_FULL_56_13</name>
    <dbReference type="NCBI Taxonomy" id="1798505"/>
    <lineage>
        <taxon>Bacteria</taxon>
        <taxon>Candidatus Kaiseribacteriota</taxon>
    </lineage>
</organism>
<dbReference type="EMBL" id="MFLS01000003">
    <property type="protein sequence ID" value="OGG72349.1"/>
    <property type="molecule type" value="Genomic_DNA"/>
</dbReference>
<sequence>MTTSNLIAVLNLHQYPAKEQEELLIALGNAAFRGTLARLIQKMNEKARVDFSALLARNASPEEVDTFLKERVQGAEEATADTLSDLASDLKAAGVY</sequence>
<evidence type="ECO:0000313" key="2">
    <source>
        <dbReference type="Proteomes" id="UP000178392"/>
    </source>
</evidence>
<proteinExistence type="predicted"/>